<feature type="non-terminal residue" evidence="2">
    <location>
        <position position="126"/>
    </location>
</feature>
<dbReference type="InterPro" id="IPR020347">
    <property type="entry name" value="Pop8"/>
</dbReference>
<comment type="caution">
    <text evidence="2">The sequence shown here is derived from an EMBL/GenBank/DDBJ whole genome shotgun (WGS) entry which is preliminary data.</text>
</comment>
<proteinExistence type="predicted"/>
<dbReference type="OrthoDB" id="5530243at2759"/>
<organism evidence="2 3">
    <name type="scientific">Tothia fuscella</name>
    <dbReference type="NCBI Taxonomy" id="1048955"/>
    <lineage>
        <taxon>Eukaryota</taxon>
        <taxon>Fungi</taxon>
        <taxon>Dikarya</taxon>
        <taxon>Ascomycota</taxon>
        <taxon>Pezizomycotina</taxon>
        <taxon>Dothideomycetes</taxon>
        <taxon>Pleosporomycetidae</taxon>
        <taxon>Venturiales</taxon>
        <taxon>Cylindrosympodiaceae</taxon>
        <taxon>Tothia</taxon>
    </lineage>
</organism>
<dbReference type="PANTHER" id="PTHR28173">
    <property type="entry name" value="RIBONUCLEASES P/MRP PROTEIN SUBUNIT POP8"/>
    <property type="match status" value="1"/>
</dbReference>
<dbReference type="EMBL" id="MU007170">
    <property type="protein sequence ID" value="KAF2416081.1"/>
    <property type="molecule type" value="Genomic_DNA"/>
</dbReference>
<evidence type="ECO:0000313" key="3">
    <source>
        <dbReference type="Proteomes" id="UP000800235"/>
    </source>
</evidence>
<accession>A0A9P4NE56</accession>
<dbReference type="GO" id="GO:0004526">
    <property type="term" value="F:ribonuclease P activity"/>
    <property type="evidence" value="ECO:0007669"/>
    <property type="project" value="TreeGrafter"/>
</dbReference>
<reference evidence="2" key="1">
    <citation type="journal article" date="2020" name="Stud. Mycol.">
        <title>101 Dothideomycetes genomes: a test case for predicting lifestyles and emergence of pathogens.</title>
        <authorList>
            <person name="Haridas S."/>
            <person name="Albert R."/>
            <person name="Binder M."/>
            <person name="Bloem J."/>
            <person name="Labutti K."/>
            <person name="Salamov A."/>
            <person name="Andreopoulos B."/>
            <person name="Baker S."/>
            <person name="Barry K."/>
            <person name="Bills G."/>
            <person name="Bluhm B."/>
            <person name="Cannon C."/>
            <person name="Castanera R."/>
            <person name="Culley D."/>
            <person name="Daum C."/>
            <person name="Ezra D."/>
            <person name="Gonzalez J."/>
            <person name="Henrissat B."/>
            <person name="Kuo A."/>
            <person name="Liang C."/>
            <person name="Lipzen A."/>
            <person name="Lutzoni F."/>
            <person name="Magnuson J."/>
            <person name="Mondo S."/>
            <person name="Nolan M."/>
            <person name="Ohm R."/>
            <person name="Pangilinan J."/>
            <person name="Park H.-J."/>
            <person name="Ramirez L."/>
            <person name="Alfaro M."/>
            <person name="Sun H."/>
            <person name="Tritt A."/>
            <person name="Yoshinaga Y."/>
            <person name="Zwiers L.-H."/>
            <person name="Turgeon B."/>
            <person name="Goodwin S."/>
            <person name="Spatafora J."/>
            <person name="Crous P."/>
            <person name="Grigoriev I."/>
        </authorList>
    </citation>
    <scope>NUCLEOTIDE SEQUENCE</scope>
    <source>
        <strain evidence="2">CBS 130266</strain>
    </source>
</reference>
<feature type="non-terminal residue" evidence="2">
    <location>
        <position position="1"/>
    </location>
</feature>
<dbReference type="GO" id="GO:0000171">
    <property type="term" value="F:ribonuclease MRP activity"/>
    <property type="evidence" value="ECO:0007669"/>
    <property type="project" value="TreeGrafter"/>
</dbReference>
<dbReference type="GO" id="GO:0000294">
    <property type="term" value="P:nuclear-transcribed mRNA catabolic process, RNase MRP-dependent"/>
    <property type="evidence" value="ECO:0007669"/>
    <property type="project" value="TreeGrafter"/>
</dbReference>
<evidence type="ECO:0000313" key="2">
    <source>
        <dbReference type="EMBL" id="KAF2416081.1"/>
    </source>
</evidence>
<sequence>KKKPKPNSAQTHHQSTLRTPQWIYFHLKLYTHTPSAPLISLDAITARRHFTAGLTRSFGLIGLAIPIDILKLENEEVWIRVPRDDAKMVHEAIAGWSGEENGGQKWIVRGRDEWLVRLGGGNGEDL</sequence>
<dbReference type="Proteomes" id="UP000800235">
    <property type="component" value="Unassembled WGS sequence"/>
</dbReference>
<protein>
    <recommendedName>
        <fullName evidence="1">Ribonucleases P/MRP subunit Pop8-like domain-containing protein</fullName>
    </recommendedName>
</protein>
<dbReference type="Pfam" id="PF20976">
    <property type="entry name" value="Pop8"/>
    <property type="match status" value="1"/>
</dbReference>
<dbReference type="GO" id="GO:0008033">
    <property type="term" value="P:tRNA processing"/>
    <property type="evidence" value="ECO:0007669"/>
    <property type="project" value="InterPro"/>
</dbReference>
<dbReference type="GO" id="GO:0005655">
    <property type="term" value="C:nucleolar ribonuclease P complex"/>
    <property type="evidence" value="ECO:0007669"/>
    <property type="project" value="InterPro"/>
</dbReference>
<keyword evidence="3" id="KW-1185">Reference proteome</keyword>
<dbReference type="InterPro" id="IPR049128">
    <property type="entry name" value="Pop8-like_dom"/>
</dbReference>
<gene>
    <name evidence="2" type="ORF">EJ08DRAFT_559094</name>
</gene>
<dbReference type="GO" id="GO:0000172">
    <property type="term" value="C:ribonuclease MRP complex"/>
    <property type="evidence" value="ECO:0007669"/>
    <property type="project" value="InterPro"/>
</dbReference>
<feature type="domain" description="Ribonucleases P/MRP subunit Pop8-like" evidence="1">
    <location>
        <begin position="21"/>
        <end position="96"/>
    </location>
</feature>
<dbReference type="AlphaFoldDB" id="A0A9P4NE56"/>
<dbReference type="GO" id="GO:0034965">
    <property type="term" value="P:intronic box C/D snoRNA processing"/>
    <property type="evidence" value="ECO:0007669"/>
    <property type="project" value="TreeGrafter"/>
</dbReference>
<dbReference type="PANTHER" id="PTHR28173:SF1">
    <property type="entry name" value="RIBONUCLEASES P_MRP PROTEIN SUBUNIT POP8"/>
    <property type="match status" value="1"/>
</dbReference>
<evidence type="ECO:0000259" key="1">
    <source>
        <dbReference type="Pfam" id="PF20976"/>
    </source>
</evidence>
<name>A0A9P4NE56_9PEZI</name>